<feature type="compositionally biased region" description="Polar residues" evidence="2">
    <location>
        <begin position="37"/>
        <end position="50"/>
    </location>
</feature>
<feature type="compositionally biased region" description="Polar residues" evidence="2">
    <location>
        <begin position="256"/>
        <end position="282"/>
    </location>
</feature>
<dbReference type="OrthoDB" id="2565072at2759"/>
<dbReference type="STRING" id="436010.A0A165ZFC3"/>
<evidence type="ECO:0000313" key="4">
    <source>
        <dbReference type="Proteomes" id="UP000076532"/>
    </source>
</evidence>
<protein>
    <submittedName>
        <fullName evidence="3">Uncharacterized protein</fullName>
    </submittedName>
</protein>
<gene>
    <name evidence="3" type="ORF">FIBSPDRAFT_937973</name>
</gene>
<feature type="compositionally biased region" description="Polar residues" evidence="2">
    <location>
        <begin position="445"/>
        <end position="477"/>
    </location>
</feature>
<feature type="compositionally biased region" description="Polar residues" evidence="2">
    <location>
        <begin position="120"/>
        <end position="132"/>
    </location>
</feature>
<name>A0A165ZFC3_9AGAM</name>
<feature type="region of interest" description="Disordered" evidence="2">
    <location>
        <begin position="433"/>
        <end position="488"/>
    </location>
</feature>
<feature type="compositionally biased region" description="Polar residues" evidence="2">
    <location>
        <begin position="334"/>
        <end position="370"/>
    </location>
</feature>
<feature type="compositionally biased region" description="Polar residues" evidence="2">
    <location>
        <begin position="384"/>
        <end position="401"/>
    </location>
</feature>
<proteinExistence type="predicted"/>
<feature type="compositionally biased region" description="Polar residues" evidence="2">
    <location>
        <begin position="206"/>
        <end position="232"/>
    </location>
</feature>
<organism evidence="3 4">
    <name type="scientific">Athelia psychrophila</name>
    <dbReference type="NCBI Taxonomy" id="1759441"/>
    <lineage>
        <taxon>Eukaryota</taxon>
        <taxon>Fungi</taxon>
        <taxon>Dikarya</taxon>
        <taxon>Basidiomycota</taxon>
        <taxon>Agaricomycotina</taxon>
        <taxon>Agaricomycetes</taxon>
        <taxon>Agaricomycetidae</taxon>
        <taxon>Atheliales</taxon>
        <taxon>Atheliaceae</taxon>
        <taxon>Athelia</taxon>
    </lineage>
</organism>
<feature type="region of interest" description="Disordered" evidence="2">
    <location>
        <begin position="33"/>
        <end position="411"/>
    </location>
</feature>
<feature type="compositionally biased region" description="Pro residues" evidence="2">
    <location>
        <begin position="600"/>
        <end position="613"/>
    </location>
</feature>
<dbReference type="EMBL" id="KV417678">
    <property type="protein sequence ID" value="KZP10527.1"/>
    <property type="molecule type" value="Genomic_DNA"/>
</dbReference>
<sequence>MLRSMNYPQEDHVVKQLIDQRSARVDLQHHPRFPSVSEFSDTPSVYSHSFSPIPPPLSDEQPTQSLYTTSRHRSTSNTSQVRSLTGRELLNDPMASGLDMGDDRSSYAASHNETYDTESPAESSETLDQSRMSMLGPKMRIHGRAPWELGEEIPDEGEESDSSGKSRIFGSKRGGKTKGIKALARPCAPNKASYESSRPGRKSKSSLETTASIMSSSQGTSHTLPSMSSTSLGIPYNEPTGKGRTLRNKFSMPRVRTTSRAQSPLPSPSSTLFNPSPTQSEFSRASISSPRPSTASSARSGRQEFAHPYANPDHAYTPASAPVSPENPEEQMSRSDSLSTITDVNSISSHTTVRNSQVLPGPYRQNSLPQPSLSGRSISSPLSNGNLSPTSLAASDHQTFTRPPGGWMEHPGSPTIQLISLAEAQAQARERTRSATANGSVAFPNESNISPPTTGTRSRVRSISASTKAKSSLQQFVTAPPPVPERRDSEPAIVLGKQLKHKKSGFMRLFNGKDKDAIPPVPSLTESHVAHNSQPLPPLPLLPSVPSKISLPRIPVPSLEDSSSTASSLTAVSNSDSMLKSNLTPAKRTPPPLQIITTPSPRPAPSAPVAPPPKPRKMATTDSISPRSAPANSAVFPSLSLRPVSTIFSAHFADHIVTVDPDTIIEEERNICSPSPISPGPGLSPMTPASHVGLADKATIVGTDDQASVIQALQGQIVSARKAWQQHIWELEGQVRDLKAEVEDLRMADYCASCGRGCKREEKHHSSNSSDARKGSVVDRPRARTGDAARFGNGK</sequence>
<feature type="region of interest" description="Disordered" evidence="2">
    <location>
        <begin position="517"/>
        <end position="540"/>
    </location>
</feature>
<evidence type="ECO:0000313" key="3">
    <source>
        <dbReference type="EMBL" id="KZP10527.1"/>
    </source>
</evidence>
<accession>A0A165ZFC3</accession>
<reference evidence="3 4" key="1">
    <citation type="journal article" date="2016" name="Mol. Biol. Evol.">
        <title>Comparative Genomics of Early-Diverging Mushroom-Forming Fungi Provides Insights into the Origins of Lignocellulose Decay Capabilities.</title>
        <authorList>
            <person name="Nagy L.G."/>
            <person name="Riley R."/>
            <person name="Tritt A."/>
            <person name="Adam C."/>
            <person name="Daum C."/>
            <person name="Floudas D."/>
            <person name="Sun H."/>
            <person name="Yadav J.S."/>
            <person name="Pangilinan J."/>
            <person name="Larsson K.H."/>
            <person name="Matsuura K."/>
            <person name="Barry K."/>
            <person name="Labutti K."/>
            <person name="Kuo R."/>
            <person name="Ohm R.A."/>
            <person name="Bhattacharya S.S."/>
            <person name="Shirouzu T."/>
            <person name="Yoshinaga Y."/>
            <person name="Martin F.M."/>
            <person name="Grigoriev I.V."/>
            <person name="Hibbett D.S."/>
        </authorList>
    </citation>
    <scope>NUCLEOTIDE SEQUENCE [LARGE SCALE GENOMIC DNA]</scope>
    <source>
        <strain evidence="3 4">CBS 109695</strain>
    </source>
</reference>
<keyword evidence="1" id="KW-0175">Coiled coil</keyword>
<feature type="compositionally biased region" description="Low complexity" evidence="2">
    <location>
        <begin position="556"/>
        <end position="575"/>
    </location>
</feature>
<feature type="compositionally biased region" description="Basic and acidic residues" evidence="2">
    <location>
        <begin position="759"/>
        <end position="787"/>
    </location>
</feature>
<keyword evidence="4" id="KW-1185">Reference proteome</keyword>
<dbReference type="AlphaFoldDB" id="A0A165ZFC3"/>
<feature type="compositionally biased region" description="Acidic residues" evidence="2">
    <location>
        <begin position="149"/>
        <end position="161"/>
    </location>
</feature>
<feature type="region of interest" description="Disordered" evidence="2">
    <location>
        <begin position="759"/>
        <end position="795"/>
    </location>
</feature>
<evidence type="ECO:0000256" key="2">
    <source>
        <dbReference type="SAM" id="MobiDB-lite"/>
    </source>
</evidence>
<feature type="coiled-coil region" evidence="1">
    <location>
        <begin position="721"/>
        <end position="748"/>
    </location>
</feature>
<evidence type="ECO:0000256" key="1">
    <source>
        <dbReference type="SAM" id="Coils"/>
    </source>
</evidence>
<feature type="compositionally biased region" description="Low complexity" evidence="2">
    <location>
        <begin position="283"/>
        <end position="300"/>
    </location>
</feature>
<feature type="compositionally biased region" description="Low complexity" evidence="2">
    <location>
        <begin position="371"/>
        <end position="383"/>
    </location>
</feature>
<dbReference type="Proteomes" id="UP000076532">
    <property type="component" value="Unassembled WGS sequence"/>
</dbReference>
<feature type="region of interest" description="Disordered" evidence="2">
    <location>
        <begin position="556"/>
        <end position="632"/>
    </location>
</feature>